<keyword evidence="2" id="KW-0812">Transmembrane</keyword>
<keyword evidence="4" id="KW-1185">Reference proteome</keyword>
<accession>A0ABS2LII7</accession>
<feature type="compositionally biased region" description="Low complexity" evidence="1">
    <location>
        <begin position="68"/>
        <end position="84"/>
    </location>
</feature>
<proteinExistence type="predicted"/>
<feature type="compositionally biased region" description="Basic and acidic residues" evidence="1">
    <location>
        <begin position="21"/>
        <end position="37"/>
    </location>
</feature>
<gene>
    <name evidence="3" type="ORF">JOD49_002833</name>
</gene>
<evidence type="ECO:0000313" key="3">
    <source>
        <dbReference type="EMBL" id="MBM7479913.1"/>
    </source>
</evidence>
<evidence type="ECO:0000256" key="2">
    <source>
        <dbReference type="SAM" id="Phobius"/>
    </source>
</evidence>
<protein>
    <submittedName>
        <fullName evidence="3">Uncharacterized protein</fullName>
    </submittedName>
</protein>
<feature type="region of interest" description="Disordered" evidence="1">
    <location>
        <begin position="239"/>
        <end position="262"/>
    </location>
</feature>
<name>A0ABS2LII7_9CELL</name>
<dbReference type="RefSeq" id="WP_205307763.1">
    <property type="nucleotide sequence ID" value="NZ_BAAAVF010000013.1"/>
</dbReference>
<keyword evidence="2" id="KW-1133">Transmembrane helix</keyword>
<evidence type="ECO:0000256" key="1">
    <source>
        <dbReference type="SAM" id="MobiDB-lite"/>
    </source>
</evidence>
<comment type="caution">
    <text evidence="3">The sequence shown here is derived from an EMBL/GenBank/DDBJ whole genome shotgun (WGS) entry which is preliminary data.</text>
</comment>
<feature type="region of interest" description="Disordered" evidence="1">
    <location>
        <begin position="62"/>
        <end position="90"/>
    </location>
</feature>
<feature type="region of interest" description="Disordered" evidence="1">
    <location>
        <begin position="1"/>
        <end position="47"/>
    </location>
</feature>
<sequence length="501" mass="49458">MSTDDQSSAPVPGTPPGTGPDDGRTPDEAYERVRDADPAASATPDLGAIAAKDATVRAHLGGAFGPVSTTTPGEPGAATGATSSGGEGDELDELAVHREKKRRRVPLAGAAAAAVAGVLAFGVGGYALGSAQGSGGGGSVATADAPIALQERAAGRQEAGAAAGSTALGAADAKMSSMPGFGGRTVFTSAGLGTEGTSAPAWAYDAAGTFSAETAAKVASALGVAGEPRQEYGAWTVGPNDGQGPTMSLQPDGTTSVSFNDPGKDPWSCGIVAVPGSDAATTEEQESDPQAACGQQDLGSAPAPDAAISSSKDVLGALGLDPAGYEYATESYDADGKILAVTASQVVDGQRTGVAWSLTYSGAGLSSLYGSLAPTVSIGDYAVVSPTAAVERLGDPRFGSPGIIAYARPGGSSTMLEGSTTDDVPVEPEVPTVPPTVGAGAAFSWPVDEVTITSARLGWAVHYQADGGAALVPSYELSDAEGSTWSVVAVADDELDFSPTR</sequence>
<feature type="region of interest" description="Disordered" evidence="1">
    <location>
        <begin position="277"/>
        <end position="306"/>
    </location>
</feature>
<reference evidence="3 4" key="1">
    <citation type="submission" date="2021-01" db="EMBL/GenBank/DDBJ databases">
        <title>Sequencing the genomes of 1000 actinobacteria strains.</title>
        <authorList>
            <person name="Klenk H.-P."/>
        </authorList>
    </citation>
    <scope>NUCLEOTIDE SEQUENCE [LARGE SCALE GENOMIC DNA]</scope>
    <source>
        <strain evidence="3 4">DSM 46000</strain>
    </source>
</reference>
<organism evidence="3 4">
    <name type="scientific">Oerskovia jenensis</name>
    <dbReference type="NCBI Taxonomy" id="162169"/>
    <lineage>
        <taxon>Bacteria</taxon>
        <taxon>Bacillati</taxon>
        <taxon>Actinomycetota</taxon>
        <taxon>Actinomycetes</taxon>
        <taxon>Micrococcales</taxon>
        <taxon>Cellulomonadaceae</taxon>
        <taxon>Oerskovia</taxon>
    </lineage>
</organism>
<feature type="transmembrane region" description="Helical" evidence="2">
    <location>
        <begin position="107"/>
        <end position="128"/>
    </location>
</feature>
<dbReference type="EMBL" id="JAFBBO010000001">
    <property type="protein sequence ID" value="MBM7479913.1"/>
    <property type="molecule type" value="Genomic_DNA"/>
</dbReference>
<feature type="compositionally biased region" description="Polar residues" evidence="1">
    <location>
        <begin position="243"/>
        <end position="259"/>
    </location>
</feature>
<evidence type="ECO:0000313" key="4">
    <source>
        <dbReference type="Proteomes" id="UP000698059"/>
    </source>
</evidence>
<dbReference type="Proteomes" id="UP000698059">
    <property type="component" value="Unassembled WGS sequence"/>
</dbReference>
<keyword evidence="2" id="KW-0472">Membrane</keyword>